<accession>D4B661</accession>
<proteinExistence type="predicted"/>
<evidence type="ECO:0000313" key="1">
    <source>
        <dbReference type="EMBL" id="EFE10520.1"/>
    </source>
</evidence>
<gene>
    <name evidence="1" type="ORF">CIT292_06696</name>
</gene>
<dbReference type="EMBL" id="ABWL02000002">
    <property type="protein sequence ID" value="EFE10520.1"/>
    <property type="molecule type" value="Genomic_DNA"/>
</dbReference>
<organism evidence="1 2">
    <name type="scientific">Citrobacter youngae ATCC 29220</name>
    <dbReference type="NCBI Taxonomy" id="500640"/>
    <lineage>
        <taxon>Bacteria</taxon>
        <taxon>Pseudomonadati</taxon>
        <taxon>Pseudomonadota</taxon>
        <taxon>Gammaproteobacteria</taxon>
        <taxon>Enterobacterales</taxon>
        <taxon>Enterobacteriaceae</taxon>
        <taxon>Citrobacter</taxon>
        <taxon>Citrobacter freundii complex</taxon>
    </lineage>
</organism>
<reference evidence="1 2" key="1">
    <citation type="submission" date="2010-02" db="EMBL/GenBank/DDBJ databases">
        <authorList>
            <person name="Weinstock G."/>
            <person name="Sodergren E."/>
            <person name="Clifton S."/>
            <person name="Fulton L."/>
            <person name="Fulton B."/>
            <person name="Courtney L."/>
            <person name="Fronick C."/>
            <person name="Harrison M."/>
            <person name="Strong C."/>
            <person name="Farmer C."/>
            <person name="Delahaunty K."/>
            <person name="Markovic C."/>
            <person name="Hall O."/>
            <person name="Minx P."/>
            <person name="Tomlinson C."/>
            <person name="Mitreva M."/>
            <person name="Nelson J."/>
            <person name="Hou S."/>
            <person name="Wollam A."/>
            <person name="Pepin K.H."/>
            <person name="Johnson M."/>
            <person name="Bhonagiri V."/>
            <person name="Zhang X."/>
            <person name="Suruliraj S."/>
            <person name="Warren W."/>
            <person name="Chinwalla A."/>
            <person name="Mardis E.R."/>
            <person name="Wilson R.K."/>
        </authorList>
    </citation>
    <scope>NUCLEOTIDE SEQUENCE [LARGE SCALE GENOMIC DNA]</scope>
    <source>
        <strain evidence="1 2">ATCC 29220</strain>
    </source>
</reference>
<dbReference type="AlphaFoldDB" id="D4B661"/>
<evidence type="ECO:0000313" key="2">
    <source>
        <dbReference type="Proteomes" id="UP000003880"/>
    </source>
</evidence>
<comment type="caution">
    <text evidence="1">The sequence shown here is derived from an EMBL/GenBank/DDBJ whole genome shotgun (WGS) entry which is preliminary data.</text>
</comment>
<dbReference type="Proteomes" id="UP000003880">
    <property type="component" value="Unassembled WGS sequence"/>
</dbReference>
<dbReference type="HOGENOM" id="CLU_3267746_0_0_6"/>
<name>D4B661_9ENTR</name>
<protein>
    <submittedName>
        <fullName evidence="1">Uncharacterized protein</fullName>
    </submittedName>
</protein>
<sequence>MTYNYASCVRKKQRLDGAAQQSKLAALNMDMSFYYGELANS</sequence>